<dbReference type="AlphaFoldDB" id="A0A319AK25"/>
<evidence type="ECO:0000313" key="3">
    <source>
        <dbReference type="EMBL" id="PYH46962.1"/>
    </source>
</evidence>
<dbReference type="RefSeq" id="XP_025432944.1">
    <property type="nucleotide sequence ID" value="XM_025571270.1"/>
</dbReference>
<dbReference type="GO" id="GO:0030907">
    <property type="term" value="C:MBF transcription complex"/>
    <property type="evidence" value="ECO:0007669"/>
    <property type="project" value="TreeGrafter"/>
</dbReference>
<sequence>MPSKLPISALLNPVPEPSQTSSPSPASVNQADSMSATVAQTKPHRRKGVKKGVILPGSPPQDQVKYPVHVDYDSKFSAFHAEFGMEPTQVIANRHCHIPYDPKKRDFSQRTGRTGFDVFLYTFKVRDERTGLEQEEREMMWDYKNGLVRTTHLFRCNRSFDKTCPKRMLQSTPGLMPNAHNITGGNVIRQGYFVPWECARALATRFCWDVRYALTPIFGNDFPEDCLHPDHPDYRQWLIDPEIVHDSAEKQAMYCRLEVQASRLYLSPSPDAESTGYVENISACLSTVFLDYCAYPFKVS</sequence>
<dbReference type="Proteomes" id="UP000248349">
    <property type="component" value="Unassembled WGS sequence"/>
</dbReference>
<keyword evidence="3" id="KW-0238">DNA-binding</keyword>
<dbReference type="GO" id="GO:0003677">
    <property type="term" value="F:DNA binding"/>
    <property type="evidence" value="ECO:0007669"/>
    <property type="project" value="UniProtKB-KW"/>
</dbReference>
<dbReference type="GO" id="GO:0000981">
    <property type="term" value="F:DNA-binding transcription factor activity, RNA polymerase II-specific"/>
    <property type="evidence" value="ECO:0007669"/>
    <property type="project" value="UniProtKB-ARBA"/>
</dbReference>
<dbReference type="EMBL" id="KZ821226">
    <property type="protein sequence ID" value="PYH46962.1"/>
    <property type="molecule type" value="Genomic_DNA"/>
</dbReference>
<keyword evidence="4" id="KW-1185">Reference proteome</keyword>
<evidence type="ECO:0000313" key="4">
    <source>
        <dbReference type="Proteomes" id="UP000248349"/>
    </source>
</evidence>
<proteinExistence type="predicted"/>
<dbReference type="InterPro" id="IPR036887">
    <property type="entry name" value="HTH_APSES_sf"/>
</dbReference>
<dbReference type="PANTHER" id="PTHR43828">
    <property type="entry name" value="ASPARAGINASE"/>
    <property type="match status" value="1"/>
</dbReference>
<gene>
    <name evidence="3" type="ORF">BP01DRAFT_241410</name>
</gene>
<dbReference type="Gene3D" id="3.10.260.10">
    <property type="entry name" value="Transcription regulator HTH, APSES-type DNA-binding domain"/>
    <property type="match status" value="1"/>
</dbReference>
<dbReference type="GO" id="GO:0033309">
    <property type="term" value="C:SBF transcription complex"/>
    <property type="evidence" value="ECO:0007669"/>
    <property type="project" value="TreeGrafter"/>
</dbReference>
<feature type="domain" description="HTH APSES-type" evidence="2">
    <location>
        <begin position="115"/>
        <end position="229"/>
    </location>
</feature>
<accession>A0A319AK25</accession>
<reference evidence="3 4" key="1">
    <citation type="submission" date="2016-12" db="EMBL/GenBank/DDBJ databases">
        <title>The genomes of Aspergillus section Nigri reveals drivers in fungal speciation.</title>
        <authorList>
            <consortium name="DOE Joint Genome Institute"/>
            <person name="Vesth T.C."/>
            <person name="Nybo J."/>
            <person name="Theobald S."/>
            <person name="Brandl J."/>
            <person name="Frisvad J.C."/>
            <person name="Nielsen K.F."/>
            <person name="Lyhne E.K."/>
            <person name="Kogle M.E."/>
            <person name="Kuo A."/>
            <person name="Riley R."/>
            <person name="Clum A."/>
            <person name="Nolan M."/>
            <person name="Lipzen A."/>
            <person name="Salamov A."/>
            <person name="Henrissat B."/>
            <person name="Wiebenga A."/>
            <person name="De Vries R.P."/>
            <person name="Grigoriev I.V."/>
            <person name="Mortensen U.H."/>
            <person name="Andersen M.R."/>
            <person name="Baker S.E."/>
        </authorList>
    </citation>
    <scope>NUCLEOTIDE SEQUENCE [LARGE SCALE GENOMIC DNA]</scope>
    <source>
        <strain evidence="3 4">JOP 1030-1</strain>
    </source>
</reference>
<dbReference type="STRING" id="1450539.A0A319AK25"/>
<dbReference type="InterPro" id="IPR003163">
    <property type="entry name" value="Tscrpt_reg_HTH_APSES-type"/>
</dbReference>
<dbReference type="OrthoDB" id="5562739at2759"/>
<dbReference type="InterPro" id="IPR051642">
    <property type="entry name" value="SWI6-like"/>
</dbReference>
<dbReference type="SUPFAM" id="SSF54616">
    <property type="entry name" value="DNA-binding domain of Mlu1-box binding protein MBP1"/>
    <property type="match status" value="1"/>
</dbReference>
<dbReference type="PROSITE" id="PS51299">
    <property type="entry name" value="HTH_APSES"/>
    <property type="match status" value="1"/>
</dbReference>
<protein>
    <submittedName>
        <fullName evidence="3">DNA-binding domain of Mlu1-box binding protein MBP1</fullName>
    </submittedName>
</protein>
<evidence type="ECO:0000256" key="1">
    <source>
        <dbReference type="SAM" id="MobiDB-lite"/>
    </source>
</evidence>
<evidence type="ECO:0000259" key="2">
    <source>
        <dbReference type="PROSITE" id="PS51299"/>
    </source>
</evidence>
<feature type="compositionally biased region" description="Polar residues" evidence="1">
    <location>
        <begin position="17"/>
        <end position="40"/>
    </location>
</feature>
<dbReference type="GeneID" id="37072498"/>
<dbReference type="PANTHER" id="PTHR43828:SF5">
    <property type="entry name" value="TRANSCRIPTIONAL REPRESSOR XBP1"/>
    <property type="match status" value="1"/>
</dbReference>
<name>A0A319AK25_9EURO</name>
<organism evidence="3 4">
    <name type="scientific">Aspergillus saccharolyticus JOP 1030-1</name>
    <dbReference type="NCBI Taxonomy" id="1450539"/>
    <lineage>
        <taxon>Eukaryota</taxon>
        <taxon>Fungi</taxon>
        <taxon>Dikarya</taxon>
        <taxon>Ascomycota</taxon>
        <taxon>Pezizomycotina</taxon>
        <taxon>Eurotiomycetes</taxon>
        <taxon>Eurotiomycetidae</taxon>
        <taxon>Eurotiales</taxon>
        <taxon>Aspergillaceae</taxon>
        <taxon>Aspergillus</taxon>
        <taxon>Aspergillus subgen. Circumdati</taxon>
    </lineage>
</organism>
<feature type="region of interest" description="Disordered" evidence="1">
    <location>
        <begin position="1"/>
        <end position="60"/>
    </location>
</feature>